<dbReference type="PANTHER" id="PTHR47723">
    <property type="entry name" value="OS05G0353850 PROTEIN"/>
    <property type="match status" value="1"/>
</dbReference>
<dbReference type="Pfam" id="PF13456">
    <property type="entry name" value="RVT_3"/>
    <property type="match status" value="1"/>
</dbReference>
<dbReference type="Proteomes" id="UP000593572">
    <property type="component" value="Unassembled WGS sequence"/>
</dbReference>
<dbReference type="InterPro" id="IPR044730">
    <property type="entry name" value="RNase_H-like_dom_plant"/>
</dbReference>
<dbReference type="PANTHER" id="PTHR47723:SF13">
    <property type="entry name" value="PUTATIVE-RELATED"/>
    <property type="match status" value="1"/>
</dbReference>
<dbReference type="InterPro" id="IPR012337">
    <property type="entry name" value="RNaseH-like_sf"/>
</dbReference>
<evidence type="ECO:0000313" key="3">
    <source>
        <dbReference type="Proteomes" id="UP000593572"/>
    </source>
</evidence>
<dbReference type="InterPro" id="IPR002156">
    <property type="entry name" value="RNaseH_domain"/>
</dbReference>
<dbReference type="Gene3D" id="3.30.420.10">
    <property type="entry name" value="Ribonuclease H-like superfamily/Ribonuclease H"/>
    <property type="match status" value="1"/>
</dbReference>
<dbReference type="InterPro" id="IPR036397">
    <property type="entry name" value="RNaseH_sf"/>
</dbReference>
<dbReference type="GO" id="GO:0003676">
    <property type="term" value="F:nucleic acid binding"/>
    <property type="evidence" value="ECO:0007669"/>
    <property type="project" value="InterPro"/>
</dbReference>
<comment type="caution">
    <text evidence="2">The sequence shown here is derived from an EMBL/GenBank/DDBJ whole genome shotgun (WGS) entry which is preliminary data.</text>
</comment>
<dbReference type="EMBL" id="JABEZX010000004">
    <property type="protein sequence ID" value="MBA0553668.1"/>
    <property type="molecule type" value="Genomic_DNA"/>
</dbReference>
<feature type="domain" description="RNase H type-1" evidence="1">
    <location>
        <begin position="10"/>
        <end position="77"/>
    </location>
</feature>
<sequence length="150" mass="17176">MVNTWVNLFTNGAVASGNGSASARGVLRDQHGNWILEFNHFLRRCSVFKAKLWEILGGLLVLLSEGFKRITIQTDSSITMPTRFRRIMRTEEQWCVKYVLREFNQVADCLAKLSFVGKTSLQVYDDAPNEVLELIQQNKANDAFVRFNLM</sequence>
<dbReference type="AlphaFoldDB" id="A0A7J8LMN0"/>
<gene>
    <name evidence="2" type="ORF">Golob_012829</name>
</gene>
<protein>
    <recommendedName>
        <fullName evidence="1">RNase H type-1 domain-containing protein</fullName>
    </recommendedName>
</protein>
<accession>A0A7J8LMN0</accession>
<reference evidence="2 3" key="1">
    <citation type="journal article" date="2019" name="Genome Biol. Evol.">
        <title>Insights into the evolution of the New World diploid cottons (Gossypium, subgenus Houzingenia) based on genome sequencing.</title>
        <authorList>
            <person name="Grover C.E."/>
            <person name="Arick M.A. 2nd"/>
            <person name="Thrash A."/>
            <person name="Conover J.L."/>
            <person name="Sanders W.S."/>
            <person name="Peterson D.G."/>
            <person name="Frelichowski J.E."/>
            <person name="Scheffler J.A."/>
            <person name="Scheffler B.E."/>
            <person name="Wendel J.F."/>
        </authorList>
    </citation>
    <scope>NUCLEOTIDE SEQUENCE [LARGE SCALE GENOMIC DNA]</scope>
    <source>
        <strain evidence="2">157</strain>
        <tissue evidence="2">Leaf</tissue>
    </source>
</reference>
<dbReference type="SUPFAM" id="SSF53098">
    <property type="entry name" value="Ribonuclease H-like"/>
    <property type="match status" value="1"/>
</dbReference>
<dbReference type="GO" id="GO:0004523">
    <property type="term" value="F:RNA-DNA hybrid ribonuclease activity"/>
    <property type="evidence" value="ECO:0007669"/>
    <property type="project" value="InterPro"/>
</dbReference>
<dbReference type="InterPro" id="IPR053151">
    <property type="entry name" value="RNase_H-like"/>
</dbReference>
<evidence type="ECO:0000259" key="1">
    <source>
        <dbReference type="Pfam" id="PF13456"/>
    </source>
</evidence>
<keyword evidence="3" id="KW-1185">Reference proteome</keyword>
<proteinExistence type="predicted"/>
<evidence type="ECO:0000313" key="2">
    <source>
        <dbReference type="EMBL" id="MBA0553668.1"/>
    </source>
</evidence>
<name>A0A7J8LMN0_9ROSI</name>
<organism evidence="2 3">
    <name type="scientific">Gossypium lobatum</name>
    <dbReference type="NCBI Taxonomy" id="34289"/>
    <lineage>
        <taxon>Eukaryota</taxon>
        <taxon>Viridiplantae</taxon>
        <taxon>Streptophyta</taxon>
        <taxon>Embryophyta</taxon>
        <taxon>Tracheophyta</taxon>
        <taxon>Spermatophyta</taxon>
        <taxon>Magnoliopsida</taxon>
        <taxon>eudicotyledons</taxon>
        <taxon>Gunneridae</taxon>
        <taxon>Pentapetalae</taxon>
        <taxon>rosids</taxon>
        <taxon>malvids</taxon>
        <taxon>Malvales</taxon>
        <taxon>Malvaceae</taxon>
        <taxon>Malvoideae</taxon>
        <taxon>Gossypium</taxon>
    </lineage>
</organism>
<dbReference type="CDD" id="cd06222">
    <property type="entry name" value="RNase_H_like"/>
    <property type="match status" value="1"/>
</dbReference>